<dbReference type="EMBL" id="JAYFSI010000001">
    <property type="protein sequence ID" value="MEA5359250.1"/>
    <property type="molecule type" value="Genomic_DNA"/>
</dbReference>
<dbReference type="Proteomes" id="UP001304298">
    <property type="component" value="Unassembled WGS sequence"/>
</dbReference>
<keyword evidence="1" id="KW-0812">Transmembrane</keyword>
<organism evidence="2 3">
    <name type="scientific">Amycolatopsis heterodermiae</name>
    <dbReference type="NCBI Taxonomy" id="3110235"/>
    <lineage>
        <taxon>Bacteria</taxon>
        <taxon>Bacillati</taxon>
        <taxon>Actinomycetota</taxon>
        <taxon>Actinomycetes</taxon>
        <taxon>Pseudonocardiales</taxon>
        <taxon>Pseudonocardiaceae</taxon>
        <taxon>Amycolatopsis</taxon>
    </lineage>
</organism>
<name>A0ABU5QZ83_9PSEU</name>
<comment type="caution">
    <text evidence="2">The sequence shown here is derived from an EMBL/GenBank/DDBJ whole genome shotgun (WGS) entry which is preliminary data.</text>
</comment>
<keyword evidence="3" id="KW-1185">Reference proteome</keyword>
<evidence type="ECO:0000313" key="3">
    <source>
        <dbReference type="Proteomes" id="UP001304298"/>
    </source>
</evidence>
<sequence length="179" mass="19405">MPHRNGDIEVKVSQQILWVGGEAYPLRNIARARVVRLTIRRGAAFGRFLGFALLWLVLGLGATVALRAARSQGVHLDKSLGDVVLVVMAVLIAIGALRLLYLLLRPALFALVIETAGNPHTALITTDEAIVDRIVREIMAAINNPAARFRYTVNNIHNGDKYGGDRVQVSGSGIGKIVH</sequence>
<evidence type="ECO:0000256" key="1">
    <source>
        <dbReference type="SAM" id="Phobius"/>
    </source>
</evidence>
<keyword evidence="1" id="KW-0472">Membrane</keyword>
<dbReference type="Pfam" id="PF19744">
    <property type="entry name" value="DUF6232"/>
    <property type="match status" value="1"/>
</dbReference>
<reference evidence="2 3" key="1">
    <citation type="submission" date="2023-12" db="EMBL/GenBank/DDBJ databases">
        <title>Amycolatopsis sp. V23-08.</title>
        <authorList>
            <person name="Somphong A."/>
        </authorList>
    </citation>
    <scope>NUCLEOTIDE SEQUENCE [LARGE SCALE GENOMIC DNA]</scope>
    <source>
        <strain evidence="2 3">V23-08</strain>
    </source>
</reference>
<protein>
    <submittedName>
        <fullName evidence="2">DUF6232 family protein</fullName>
    </submittedName>
</protein>
<accession>A0ABU5QZ83</accession>
<dbReference type="RefSeq" id="WP_323324469.1">
    <property type="nucleotide sequence ID" value="NZ_JAYFSI010000001.1"/>
</dbReference>
<keyword evidence="1" id="KW-1133">Transmembrane helix</keyword>
<gene>
    <name evidence="2" type="ORF">VA596_06865</name>
</gene>
<dbReference type="InterPro" id="IPR045629">
    <property type="entry name" value="DUF6232"/>
</dbReference>
<evidence type="ECO:0000313" key="2">
    <source>
        <dbReference type="EMBL" id="MEA5359250.1"/>
    </source>
</evidence>
<feature type="transmembrane region" description="Helical" evidence="1">
    <location>
        <begin position="48"/>
        <end position="68"/>
    </location>
</feature>
<proteinExistence type="predicted"/>
<feature type="transmembrane region" description="Helical" evidence="1">
    <location>
        <begin position="83"/>
        <end position="104"/>
    </location>
</feature>